<dbReference type="CDD" id="cd04301">
    <property type="entry name" value="NAT_SF"/>
    <property type="match status" value="1"/>
</dbReference>
<dbReference type="InterPro" id="IPR050680">
    <property type="entry name" value="YpeA/RimI_acetyltransf"/>
</dbReference>
<dbReference type="AlphaFoldDB" id="A0A7V4XU12"/>
<feature type="domain" description="N-acetyltransferase" evidence="3">
    <location>
        <begin position="2"/>
        <end position="157"/>
    </location>
</feature>
<evidence type="ECO:0000256" key="2">
    <source>
        <dbReference type="ARBA" id="ARBA00023315"/>
    </source>
</evidence>
<proteinExistence type="predicted"/>
<keyword evidence="2" id="KW-0012">Acyltransferase</keyword>
<dbReference type="InterPro" id="IPR000182">
    <property type="entry name" value="GNAT_dom"/>
</dbReference>
<comment type="caution">
    <text evidence="4">The sequence shown here is derived from an EMBL/GenBank/DDBJ whole genome shotgun (WGS) entry which is preliminary data.</text>
</comment>
<sequence>MMELRPMQAADLPWVMELDRKTPGSPHWSAQTYESLLRPDERPAALRYFACVAAQEGTEAGVVIARLLVDGVENACELEWIAVEDAFRRRGVARRLLQALEEWASGLGGRRILLEVRAGNEVAQALYRRAGFCQTGLRRRYYLDPEEDAVLMAKELRAVENRPQKAIEEELTGC</sequence>
<organism evidence="4">
    <name type="scientific">Acidobacterium capsulatum</name>
    <dbReference type="NCBI Taxonomy" id="33075"/>
    <lineage>
        <taxon>Bacteria</taxon>
        <taxon>Pseudomonadati</taxon>
        <taxon>Acidobacteriota</taxon>
        <taxon>Terriglobia</taxon>
        <taxon>Terriglobales</taxon>
        <taxon>Acidobacteriaceae</taxon>
        <taxon>Acidobacterium</taxon>
    </lineage>
</organism>
<dbReference type="Gene3D" id="3.40.630.30">
    <property type="match status" value="1"/>
</dbReference>
<dbReference type="EMBL" id="DTKL01000069">
    <property type="protein sequence ID" value="HGY95199.1"/>
    <property type="molecule type" value="Genomic_DNA"/>
</dbReference>
<dbReference type="SUPFAM" id="SSF55729">
    <property type="entry name" value="Acyl-CoA N-acyltransferases (Nat)"/>
    <property type="match status" value="1"/>
</dbReference>
<accession>A0A7V4XU12</accession>
<evidence type="ECO:0000313" key="4">
    <source>
        <dbReference type="EMBL" id="HGY95199.1"/>
    </source>
</evidence>
<dbReference type="InterPro" id="IPR016181">
    <property type="entry name" value="Acyl_CoA_acyltransferase"/>
</dbReference>
<keyword evidence="1 4" id="KW-0808">Transferase</keyword>
<dbReference type="PROSITE" id="PS51186">
    <property type="entry name" value="GNAT"/>
    <property type="match status" value="1"/>
</dbReference>
<gene>
    <name evidence="4" type="ORF">ENW50_11030</name>
</gene>
<evidence type="ECO:0000259" key="3">
    <source>
        <dbReference type="PROSITE" id="PS51186"/>
    </source>
</evidence>
<evidence type="ECO:0000256" key="1">
    <source>
        <dbReference type="ARBA" id="ARBA00022679"/>
    </source>
</evidence>
<dbReference type="PANTHER" id="PTHR43420:SF44">
    <property type="entry name" value="ACETYLTRANSFERASE YPEA"/>
    <property type="match status" value="1"/>
</dbReference>
<dbReference type="Pfam" id="PF00583">
    <property type="entry name" value="Acetyltransf_1"/>
    <property type="match status" value="1"/>
</dbReference>
<name>A0A7V4XU12_9BACT</name>
<dbReference type="PANTHER" id="PTHR43420">
    <property type="entry name" value="ACETYLTRANSFERASE"/>
    <property type="match status" value="1"/>
</dbReference>
<protein>
    <submittedName>
        <fullName evidence="4">GNAT family N-acetyltransferase</fullName>
    </submittedName>
</protein>
<reference evidence="4" key="1">
    <citation type="journal article" date="2020" name="mSystems">
        <title>Genome- and Community-Level Interaction Insights into Carbon Utilization and Element Cycling Functions of Hydrothermarchaeota in Hydrothermal Sediment.</title>
        <authorList>
            <person name="Zhou Z."/>
            <person name="Liu Y."/>
            <person name="Xu W."/>
            <person name="Pan J."/>
            <person name="Luo Z.H."/>
            <person name="Li M."/>
        </authorList>
    </citation>
    <scope>NUCLEOTIDE SEQUENCE [LARGE SCALE GENOMIC DNA]</scope>
    <source>
        <strain evidence="4">SpSt-855</strain>
    </source>
</reference>
<dbReference type="GO" id="GO:0016747">
    <property type="term" value="F:acyltransferase activity, transferring groups other than amino-acyl groups"/>
    <property type="evidence" value="ECO:0007669"/>
    <property type="project" value="InterPro"/>
</dbReference>